<dbReference type="AlphaFoldDB" id="A0A653PFZ0"/>
<keyword evidence="1" id="KW-1133">Transmembrane helix</keyword>
<organism evidence="2 3">
    <name type="scientific">Bacillus altitudinis</name>
    <dbReference type="NCBI Taxonomy" id="293387"/>
    <lineage>
        <taxon>Bacteria</taxon>
        <taxon>Bacillati</taxon>
        <taxon>Bacillota</taxon>
        <taxon>Bacilli</taxon>
        <taxon>Bacillales</taxon>
        <taxon>Bacillaceae</taxon>
        <taxon>Bacillus</taxon>
    </lineage>
</organism>
<protein>
    <submittedName>
        <fullName evidence="2">Uncharacterized protein</fullName>
    </submittedName>
</protein>
<sequence>MKEMRQKAASFFIKIFLGILTYNFEYYNIFTMVTVLNIL</sequence>
<evidence type="ECO:0000313" key="3">
    <source>
        <dbReference type="Proteomes" id="UP000433089"/>
    </source>
</evidence>
<dbReference type="EMBL" id="CABWLH010000009">
    <property type="protein sequence ID" value="VXB28548.1"/>
    <property type="molecule type" value="Genomic_DNA"/>
</dbReference>
<name>A0A653PFZ0_BACAB</name>
<gene>
    <name evidence="2" type="ORF">BACI348_40366</name>
</gene>
<feature type="transmembrane region" description="Helical" evidence="1">
    <location>
        <begin position="12"/>
        <end position="36"/>
    </location>
</feature>
<proteinExistence type="predicted"/>
<evidence type="ECO:0000313" key="2">
    <source>
        <dbReference type="EMBL" id="VXB28548.1"/>
    </source>
</evidence>
<reference evidence="2 3" key="1">
    <citation type="submission" date="2019-10" db="EMBL/GenBank/DDBJ databases">
        <authorList>
            <person name="Karimi E."/>
        </authorList>
    </citation>
    <scope>NUCLEOTIDE SEQUENCE [LARGE SCALE GENOMIC DNA]</scope>
    <source>
        <strain evidence="2">Bacillus sp. 348</strain>
    </source>
</reference>
<evidence type="ECO:0000256" key="1">
    <source>
        <dbReference type="SAM" id="Phobius"/>
    </source>
</evidence>
<keyword evidence="1" id="KW-0472">Membrane</keyword>
<accession>A0A653PFZ0</accession>
<dbReference type="Proteomes" id="UP000433089">
    <property type="component" value="Unassembled WGS sequence"/>
</dbReference>
<keyword evidence="1" id="KW-0812">Transmembrane</keyword>